<dbReference type="Proteomes" id="UP000039541">
    <property type="component" value="Unassembled WGS sequence"/>
</dbReference>
<dbReference type="EMBL" id="CQPC01000004">
    <property type="protein sequence ID" value="CNT65106.1"/>
    <property type="molecule type" value="Genomic_DNA"/>
</dbReference>
<gene>
    <name evidence="1" type="ORF">ERS008202_00486</name>
</gene>
<evidence type="ECO:0000313" key="2">
    <source>
        <dbReference type="Proteomes" id="UP000039541"/>
    </source>
</evidence>
<dbReference type="AlphaFoldDB" id="A0A655BPZ8"/>
<accession>A0A655BPZ8</accession>
<evidence type="ECO:0000313" key="1">
    <source>
        <dbReference type="EMBL" id="CNT65106.1"/>
    </source>
</evidence>
<name>A0A655BPZ8_SALET</name>
<sequence length="59" mass="6398">MQLTDGRNTQAITGGAEIFFVRHNETDLTGVIGMTKNLRRAITTLAELVDPAALNQLVT</sequence>
<protein>
    <submittedName>
        <fullName evidence="1">Uncharacterized protein</fullName>
    </submittedName>
</protein>
<organism evidence="1 2">
    <name type="scientific">Salmonella enterica subsp. enterica serovar Bovismorbificans</name>
    <dbReference type="NCBI Taxonomy" id="58097"/>
    <lineage>
        <taxon>Bacteria</taxon>
        <taxon>Pseudomonadati</taxon>
        <taxon>Pseudomonadota</taxon>
        <taxon>Gammaproteobacteria</taxon>
        <taxon>Enterobacterales</taxon>
        <taxon>Enterobacteriaceae</taxon>
        <taxon>Salmonella</taxon>
    </lineage>
</organism>
<reference evidence="1 2" key="1">
    <citation type="submission" date="2015-03" db="EMBL/GenBank/DDBJ databases">
        <authorList>
            <consortium name="Pathogen Informatics"/>
        </authorList>
    </citation>
    <scope>NUCLEOTIDE SEQUENCE [LARGE SCALE GENOMIC DNA]</scope>
    <source>
        <strain evidence="1 2">3476</strain>
    </source>
</reference>
<proteinExistence type="predicted"/>